<dbReference type="Pfam" id="PF08335">
    <property type="entry name" value="GlnD_UR_UTase"/>
    <property type="match status" value="2"/>
</dbReference>
<keyword evidence="5 7" id="KW-0460">Magnesium</keyword>
<dbReference type="NCBIfam" id="NF010707">
    <property type="entry name" value="PRK14109.1"/>
    <property type="match status" value="1"/>
</dbReference>
<evidence type="ECO:0000256" key="3">
    <source>
        <dbReference type="ARBA" id="ARBA00022741"/>
    </source>
</evidence>
<comment type="similarity">
    <text evidence="7">Belongs to the GlnE family.</text>
</comment>
<feature type="region of interest" description="Adenylyl transferase" evidence="7">
    <location>
        <begin position="519"/>
        <end position="1027"/>
    </location>
</feature>
<keyword evidence="2 7" id="KW-0548">Nucleotidyltransferase</keyword>
<dbReference type="EC" id="2.7.7.42" evidence="7"/>
<reference evidence="10" key="1">
    <citation type="submission" date="2020-07" db="EMBL/GenBank/DDBJ databases">
        <authorList>
            <person name="Tarantini F.S."/>
            <person name="Hong K.W."/>
            <person name="Chan K.G."/>
        </authorList>
    </citation>
    <scope>NUCLEOTIDE SEQUENCE</scope>
    <source>
        <strain evidence="10">32-07</strain>
    </source>
</reference>
<dbReference type="GO" id="GO:0047388">
    <property type="term" value="F:[glutamine synthetase]-adenylyl-L-tyrosine phosphorylase activity"/>
    <property type="evidence" value="ECO:0007669"/>
    <property type="project" value="UniProtKB-EC"/>
</dbReference>
<keyword evidence="11" id="KW-1185">Reference proteome</keyword>
<evidence type="ECO:0000313" key="10">
    <source>
        <dbReference type="EMBL" id="QXJ25213.1"/>
    </source>
</evidence>
<evidence type="ECO:0000259" key="8">
    <source>
        <dbReference type="Pfam" id="PF03710"/>
    </source>
</evidence>
<dbReference type="PANTHER" id="PTHR30621:SF0">
    <property type="entry name" value="BIFUNCTIONAL GLUTAMINE SYNTHETASE ADENYLYLTRANSFERASE_ADENYLYL-REMOVING ENZYME"/>
    <property type="match status" value="1"/>
</dbReference>
<evidence type="ECO:0000256" key="7">
    <source>
        <dbReference type="HAMAP-Rule" id="MF_00802"/>
    </source>
</evidence>
<dbReference type="CDD" id="cd05401">
    <property type="entry name" value="NT_GlnE_GlnD_like"/>
    <property type="match status" value="2"/>
</dbReference>
<sequence length="1027" mass="110313">MSEPWTDRRPSLTGRLARLGFTDAGRAGRLILEAEGAAGAALGPDLLEALGATADPDLALDGLLRLLTAAAERGEDGPLRTALGAEPGTRERLTTVLGVSAALADHLVRHPGDWRVLRDDGSLQDGPPARRPAAAELRADLLEAVGADPGADDPVAARPGPETLTALRAAYRRRVLDLAGRDLIGNADVADVAAELADLAAAALEAGLAVARAEVPGHGRCRLAVIGMGKCGGRELNYVSDVDVIFVAEAREDAGGAGGEDAALREATRLASAMMRACSSSTAEGALWEVDAALRPEGRSGPLVRTLASHRAYYDRWAETWEFQALLKARPVAGDAGLGARYMDAIVPLVWKAAEGEGFVEDVQAMRRRVEADLNQRTAEAERQLKLGPGGLRDVEFAVQLLQLVHGRADEGLRSRATLDALSELSRGGYVGRDDAAALASAYRFLRRVEHLVQLRGLRRTHLVPGDEAGLRRLGRALGLRTDPVGEFTALWRRHAREVRRIHEKLFYRPLLRAVARLPGEESRLTPEAARARLEALGYADPAGALRHIEALTAGVSRRAAIQRTLLPVMLGWFADAPDPDAGLLGFRQVSDALGTTPWYLRLLRDEVTVAERMACVLASSRYATDLLLRAPEAVAMLGSTTGLAPRPAEALRSEALAAVRRHVPAGAAAPRVPAPEEAVAVVRALRRRELFRVAVADLLDLADVRVVGEALTDITTVTVEAALRAAEGKVETATGGPLPTRVAVVAMGRFGGHELGYGSDADVMFVHDPLPGADERAAGRAAHAVAEELRRLLSLPAPDPPLEIDPNLRPEGRQGPLVRTLSSYAAYYARWSEPWEAQALLRADPLIGDPGLCERFRALIDPIRFPEDGVGEDAVRQIRRLKARMESERLPRGVDRRRHLKLGPGGLSDVEWVAQLLQLRHAHAAPALRTTRTLAALDAAVAAGLLDEDDAAVLAEAWRLATRIRGVITLVRGRASDLLPTDHHRERSAVGQVLGYSGTGELLEDYRRHARRARTVVERVFYGAGG</sequence>
<accession>A0ABX8R2X4</accession>
<evidence type="ECO:0000259" key="9">
    <source>
        <dbReference type="Pfam" id="PF08335"/>
    </source>
</evidence>
<dbReference type="EC" id="2.7.7.89" evidence="7"/>
<organism evidence="10 11">
    <name type="scientific">Actinomadura graeca</name>
    <dbReference type="NCBI Taxonomy" id="2750812"/>
    <lineage>
        <taxon>Bacteria</taxon>
        <taxon>Bacillati</taxon>
        <taxon>Actinomycetota</taxon>
        <taxon>Actinomycetes</taxon>
        <taxon>Streptosporangiales</taxon>
        <taxon>Thermomonosporaceae</taxon>
        <taxon>Actinomadura</taxon>
    </lineage>
</organism>
<dbReference type="SUPFAM" id="SSF81301">
    <property type="entry name" value="Nucleotidyltransferase"/>
    <property type="match status" value="2"/>
</dbReference>
<evidence type="ECO:0000256" key="5">
    <source>
        <dbReference type="ARBA" id="ARBA00022842"/>
    </source>
</evidence>
<dbReference type="InterPro" id="IPR023057">
    <property type="entry name" value="GlnE"/>
</dbReference>
<protein>
    <recommendedName>
        <fullName evidence="7">Bifunctional glutamine synthetase adenylyltransferase/adenylyl-removing enzyme</fullName>
    </recommendedName>
    <alternativeName>
        <fullName evidence="7">ATP:glutamine synthetase adenylyltransferase</fullName>
    </alternativeName>
    <alternativeName>
        <fullName evidence="7">ATase</fullName>
    </alternativeName>
    <domain>
        <recommendedName>
            <fullName evidence="7">Glutamine synthetase adenylyl-L-tyrosine phosphorylase</fullName>
            <ecNumber evidence="7">2.7.7.89</ecNumber>
        </recommendedName>
        <alternativeName>
            <fullName evidence="7">Adenylyl removase</fullName>
            <shortName evidence="7">AR</shortName>
            <shortName evidence="7">AT-N</shortName>
        </alternativeName>
    </domain>
    <domain>
        <recommendedName>
            <fullName evidence="7">Glutamine synthetase adenylyl transferase</fullName>
            <ecNumber evidence="7">2.7.7.42</ecNumber>
        </recommendedName>
        <alternativeName>
            <fullName evidence="7">Adenylyl transferase</fullName>
            <shortName evidence="7">AT</shortName>
            <shortName evidence="7">AT-C</shortName>
        </alternativeName>
    </domain>
</protein>
<dbReference type="Gene3D" id="3.30.460.10">
    <property type="entry name" value="Beta Polymerase, domain 2"/>
    <property type="match status" value="2"/>
</dbReference>
<evidence type="ECO:0000313" key="11">
    <source>
        <dbReference type="Proteomes" id="UP001049518"/>
    </source>
</evidence>
<dbReference type="Pfam" id="PF03710">
    <property type="entry name" value="GlnE"/>
    <property type="match status" value="2"/>
</dbReference>
<keyword evidence="6 7" id="KW-0511">Multifunctional enzyme</keyword>
<comment type="cofactor">
    <cofactor evidence="7">
        <name>Mg(2+)</name>
        <dbReference type="ChEBI" id="CHEBI:18420"/>
    </cofactor>
</comment>
<dbReference type="PANTHER" id="PTHR30621">
    <property type="entry name" value="GLUTAMINE SYNTHETASE ADENYLYLTRANSFERASE"/>
    <property type="match status" value="1"/>
</dbReference>
<keyword evidence="3 7" id="KW-0547">Nucleotide-binding</keyword>
<dbReference type="HAMAP" id="MF_00802">
    <property type="entry name" value="GlnE"/>
    <property type="match status" value="1"/>
</dbReference>
<feature type="domain" description="Glutamate-ammonia ligase adenylyltransferase repeated" evidence="8">
    <location>
        <begin position="91"/>
        <end position="341"/>
    </location>
</feature>
<dbReference type="Gene3D" id="1.20.120.330">
    <property type="entry name" value="Nucleotidyltransferases domain 2"/>
    <property type="match status" value="2"/>
</dbReference>
<comment type="catalytic activity">
    <reaction evidence="7">
        <text>[glutamine synthetase]-L-tyrosine + ATP = [glutamine synthetase]-O(4)-(5'-adenylyl)-L-tyrosine + diphosphate</text>
        <dbReference type="Rhea" id="RHEA:18589"/>
        <dbReference type="Rhea" id="RHEA-COMP:10660"/>
        <dbReference type="Rhea" id="RHEA-COMP:10661"/>
        <dbReference type="ChEBI" id="CHEBI:30616"/>
        <dbReference type="ChEBI" id="CHEBI:33019"/>
        <dbReference type="ChEBI" id="CHEBI:46858"/>
        <dbReference type="ChEBI" id="CHEBI:83624"/>
        <dbReference type="EC" id="2.7.7.42"/>
    </reaction>
</comment>
<keyword evidence="4 7" id="KW-0067">ATP-binding</keyword>
<gene>
    <name evidence="7" type="primary">glnE</name>
    <name evidence="10" type="ORF">AGRA3207_006676</name>
</gene>
<evidence type="ECO:0000256" key="2">
    <source>
        <dbReference type="ARBA" id="ARBA00022695"/>
    </source>
</evidence>
<dbReference type="InterPro" id="IPR005190">
    <property type="entry name" value="GlnE_rpt_dom"/>
</dbReference>
<proteinExistence type="inferred from homology"/>
<evidence type="ECO:0000256" key="4">
    <source>
        <dbReference type="ARBA" id="ARBA00022840"/>
    </source>
</evidence>
<dbReference type="EMBL" id="CP059572">
    <property type="protein sequence ID" value="QXJ25213.1"/>
    <property type="molecule type" value="Genomic_DNA"/>
</dbReference>
<dbReference type="GO" id="GO:0008882">
    <property type="term" value="F:[glutamate-ammonia-ligase] adenylyltransferase activity"/>
    <property type="evidence" value="ECO:0007669"/>
    <property type="project" value="UniProtKB-EC"/>
</dbReference>
<dbReference type="SUPFAM" id="SSF81593">
    <property type="entry name" value="Nucleotidyltransferase substrate binding subunit/domain"/>
    <property type="match status" value="2"/>
</dbReference>
<evidence type="ECO:0000256" key="6">
    <source>
        <dbReference type="ARBA" id="ARBA00023268"/>
    </source>
</evidence>
<comment type="catalytic activity">
    <reaction evidence="7">
        <text>[glutamine synthetase]-O(4)-(5'-adenylyl)-L-tyrosine + phosphate = [glutamine synthetase]-L-tyrosine + ADP</text>
        <dbReference type="Rhea" id="RHEA:43716"/>
        <dbReference type="Rhea" id="RHEA-COMP:10660"/>
        <dbReference type="Rhea" id="RHEA-COMP:10661"/>
        <dbReference type="ChEBI" id="CHEBI:43474"/>
        <dbReference type="ChEBI" id="CHEBI:46858"/>
        <dbReference type="ChEBI" id="CHEBI:83624"/>
        <dbReference type="ChEBI" id="CHEBI:456216"/>
        <dbReference type="EC" id="2.7.7.89"/>
    </reaction>
</comment>
<dbReference type="Proteomes" id="UP001049518">
    <property type="component" value="Chromosome"/>
</dbReference>
<keyword evidence="1 7" id="KW-0808">Transferase</keyword>
<dbReference type="InterPro" id="IPR013546">
    <property type="entry name" value="PII_UdlTrfase/GS_AdlTrfase"/>
</dbReference>
<name>A0ABX8R2X4_9ACTN</name>
<feature type="domain" description="PII-uridylyltransferase/Glutamine-synthetase adenylyltransferase" evidence="9">
    <location>
        <begin position="365"/>
        <end position="507"/>
    </location>
</feature>
<feature type="domain" description="PII-uridylyltransferase/Glutamine-synthetase adenylyltransferase" evidence="9">
    <location>
        <begin position="882"/>
        <end position="1021"/>
    </location>
</feature>
<feature type="domain" description="Glutamate-ammonia ligase adenylyltransferase repeated" evidence="8">
    <location>
        <begin position="612"/>
        <end position="857"/>
    </location>
</feature>
<evidence type="ECO:0000256" key="1">
    <source>
        <dbReference type="ARBA" id="ARBA00022679"/>
    </source>
</evidence>
<dbReference type="RefSeq" id="WP_231331127.1">
    <property type="nucleotide sequence ID" value="NZ_CP059572.1"/>
</dbReference>
<dbReference type="InterPro" id="IPR043519">
    <property type="entry name" value="NT_sf"/>
</dbReference>
<feature type="region of interest" description="Adenylyl removase" evidence="7">
    <location>
        <begin position="1"/>
        <end position="511"/>
    </location>
</feature>
<comment type="function">
    <text evidence="7">Involved in the regulation of glutamine synthetase GlnA, a key enzyme in the process to assimilate ammonia. When cellular nitrogen levels are high, the C-terminal adenylyl transferase (AT) inactivates GlnA by covalent transfer of an adenylyl group from ATP to specific tyrosine residue of GlnA, thus reducing its activity. Conversely, when nitrogen levels are low, the N-terminal adenylyl removase (AR) activates GlnA by removing the adenylyl group by phosphorolysis, increasing its activity. The regulatory region of GlnE binds the signal transduction protein PII (GlnB) which indicates the nitrogen status of the cell.</text>
</comment>